<reference evidence="7" key="3">
    <citation type="submission" date="2015-03" db="EMBL/GenBank/DDBJ databases">
        <authorList>
            <person name="Murphy D."/>
        </authorList>
    </citation>
    <scope>NUCLEOTIDE SEQUENCE [LARGE SCALE GENOMIC DNA]</scope>
    <source>
        <strain evidence="7">A125KOH2</strain>
    </source>
</reference>
<organism evidence="7 10">
    <name type="scientific">Yersinia pekkanenii</name>
    <dbReference type="NCBI Taxonomy" id="1288385"/>
    <lineage>
        <taxon>Bacteria</taxon>
        <taxon>Pseudomonadati</taxon>
        <taxon>Pseudomonadota</taxon>
        <taxon>Gammaproteobacteria</taxon>
        <taxon>Enterobacterales</taxon>
        <taxon>Yersiniaceae</taxon>
        <taxon>Yersinia</taxon>
    </lineage>
</organism>
<dbReference type="Proteomes" id="UP000044625">
    <property type="component" value="Unassembled WGS sequence"/>
</dbReference>
<dbReference type="RefSeq" id="WP_049609079.1">
    <property type="nucleotide sequence ID" value="NZ_CAWMMU010000005.1"/>
</dbReference>
<dbReference type="Pfam" id="PF04464">
    <property type="entry name" value="Glyphos_transf"/>
    <property type="match status" value="1"/>
</dbReference>
<dbReference type="InterPro" id="IPR007554">
    <property type="entry name" value="Glycerophosphate_synth"/>
</dbReference>
<evidence type="ECO:0000256" key="5">
    <source>
        <dbReference type="ARBA" id="ARBA00022944"/>
    </source>
</evidence>
<evidence type="ECO:0000256" key="3">
    <source>
        <dbReference type="ARBA" id="ARBA00022475"/>
    </source>
</evidence>
<keyword evidence="5" id="KW-0777">Teichoic acid biosynthesis</keyword>
<dbReference type="Proteomes" id="UP000045840">
    <property type="component" value="Unassembled WGS sequence"/>
</dbReference>
<dbReference type="EC" id="2.7.8.12" evidence="7"/>
<evidence type="ECO:0000313" key="10">
    <source>
        <dbReference type="Proteomes" id="UP000045840"/>
    </source>
</evidence>
<dbReference type="STRING" id="1288385.ERS137968_01325"/>
<evidence type="ECO:0000313" key="9">
    <source>
        <dbReference type="Proteomes" id="UP000044625"/>
    </source>
</evidence>
<evidence type="ECO:0000256" key="6">
    <source>
        <dbReference type="ARBA" id="ARBA00023136"/>
    </source>
</evidence>
<proteinExistence type="inferred from homology"/>
<dbReference type="GO" id="GO:0005886">
    <property type="term" value="C:plasma membrane"/>
    <property type="evidence" value="ECO:0007669"/>
    <property type="project" value="UniProtKB-SubCell"/>
</dbReference>
<dbReference type="GO" id="GO:0019350">
    <property type="term" value="P:teichoic acid biosynthetic process"/>
    <property type="evidence" value="ECO:0007669"/>
    <property type="project" value="UniProtKB-KW"/>
</dbReference>
<dbReference type="EMBL" id="CQAZ01000003">
    <property type="protein sequence ID" value="CNH13188.1"/>
    <property type="molecule type" value="Genomic_DNA"/>
</dbReference>
<dbReference type="AlphaFoldDB" id="A0A0T9NJ44"/>
<sequence length="385" mass="44587">MISKKQVVRVIKKTVSILSRLIPKNDKKIIFKSRPDLSGNAKALSDFIISNHPNYKVIWIVEDDGKFNNISFDVIKTGTIKSLYHYFTSKYIVTTHNEMIGTKATSQIYISLWHGMPLKKICYLGEFDNVGMEDFSAHRIATSEVMRSIISACFREKANNVYITGQPRNDFLFQYQPLDFISTIPNTTKKKIIYAPTFRQNQKALKYSDGTPIVNNNFLRVIDFDIKLLDIFLETNNAELFIKLHPFEEETFISVELTKNITIIKTETLQTRNLDINHLLSNMDILITDYSSLYFDYMLLNRPICFLIPDIDIYGDSRGGFTLEPVNFWMPGAQTNSQQSLQDELKKLLNGQDDYQDQRDRINNVINFHKDGNSSARVFQQFFTL</sequence>
<dbReference type="InterPro" id="IPR043149">
    <property type="entry name" value="TagF_N"/>
</dbReference>
<dbReference type="InterPro" id="IPR051612">
    <property type="entry name" value="Teichoic_Acid_Biosynth"/>
</dbReference>
<evidence type="ECO:0000256" key="1">
    <source>
        <dbReference type="ARBA" id="ARBA00004202"/>
    </source>
</evidence>
<reference evidence="10" key="2">
    <citation type="submission" date="2015-03" db="EMBL/GenBank/DDBJ databases">
        <authorList>
            <consortium name="Pathogen Informatics"/>
        </authorList>
    </citation>
    <scope>NUCLEOTIDE SEQUENCE [LARGE SCALE GENOMIC DNA]</scope>
    <source>
        <strain evidence="10">A125KOH2</strain>
    </source>
</reference>
<dbReference type="PANTHER" id="PTHR37316">
    <property type="entry name" value="TEICHOIC ACID GLYCEROL-PHOSPHATE PRIMASE"/>
    <property type="match status" value="1"/>
</dbReference>
<dbReference type="SUPFAM" id="SSF53756">
    <property type="entry name" value="UDP-Glycosyltransferase/glycogen phosphorylase"/>
    <property type="match status" value="1"/>
</dbReference>
<evidence type="ECO:0000313" key="8">
    <source>
        <dbReference type="EMBL" id="CRY65443.1"/>
    </source>
</evidence>
<dbReference type="Gene3D" id="3.40.50.11820">
    <property type="match status" value="1"/>
</dbReference>
<comment type="subcellular location">
    <subcellularLocation>
        <location evidence="1">Cell membrane</location>
        <topology evidence="1">Peripheral membrane protein</topology>
    </subcellularLocation>
</comment>
<dbReference type="GO" id="GO:0047355">
    <property type="term" value="F:CDP-glycerol glycerophosphotransferase activity"/>
    <property type="evidence" value="ECO:0007669"/>
    <property type="project" value="UniProtKB-EC"/>
</dbReference>
<dbReference type="PANTHER" id="PTHR37316:SF3">
    <property type="entry name" value="TEICHOIC ACID GLYCEROL-PHOSPHATE TRANSFERASE"/>
    <property type="match status" value="1"/>
</dbReference>
<dbReference type="InterPro" id="IPR043148">
    <property type="entry name" value="TagF_C"/>
</dbReference>
<keyword evidence="9" id="KW-1185">Reference proteome</keyword>
<dbReference type="OrthoDB" id="9802649at2"/>
<dbReference type="Gene3D" id="3.40.50.12580">
    <property type="match status" value="1"/>
</dbReference>
<gene>
    <name evidence="7" type="primary">tagF</name>
    <name evidence="7" type="ORF">ERS008529_00417</name>
    <name evidence="8" type="ORF">ERS137968_01325</name>
</gene>
<protein>
    <submittedName>
        <fullName evidence="7">CDP-glycerol:poly(Glycerophosphate) glycerophosphotransferase</fullName>
        <ecNumber evidence="7">2.7.8.12</ecNumber>
    </submittedName>
</protein>
<accession>A0A0T9NJ44</accession>
<comment type="similarity">
    <text evidence="2">Belongs to the CDP-glycerol glycerophosphotransferase family.</text>
</comment>
<evidence type="ECO:0000256" key="4">
    <source>
        <dbReference type="ARBA" id="ARBA00022679"/>
    </source>
</evidence>
<keyword evidence="6" id="KW-0472">Membrane</keyword>
<evidence type="ECO:0000313" key="7">
    <source>
        <dbReference type="EMBL" id="CNH13188.1"/>
    </source>
</evidence>
<keyword evidence="3" id="KW-1003">Cell membrane</keyword>
<dbReference type="EMBL" id="CWJL01000005">
    <property type="protein sequence ID" value="CRY65443.1"/>
    <property type="molecule type" value="Genomic_DNA"/>
</dbReference>
<name>A0A0T9NJ44_9GAMM</name>
<evidence type="ECO:0000256" key="2">
    <source>
        <dbReference type="ARBA" id="ARBA00010488"/>
    </source>
</evidence>
<keyword evidence="4 7" id="KW-0808">Transferase</keyword>
<reference evidence="8 9" key="1">
    <citation type="submission" date="2015-03" db="EMBL/GenBank/DDBJ databases">
        <authorList>
            <consortium name="Pathogen Informatics"/>
            <person name="Murphy D."/>
        </authorList>
    </citation>
    <scope>NUCLEOTIDE SEQUENCE [LARGE SCALE GENOMIC DNA]</scope>
    <source>
        <strain evidence="9">type strain: CIP110230</strain>
        <strain evidence="8">Type strain: CIP110230</strain>
    </source>
</reference>